<feature type="coiled-coil region" evidence="14">
    <location>
        <begin position="254"/>
        <end position="281"/>
    </location>
</feature>
<evidence type="ECO:0000256" key="3">
    <source>
        <dbReference type="ARBA" id="ARBA00012438"/>
    </source>
</evidence>
<dbReference type="PANTHER" id="PTHR45528:SF1">
    <property type="entry name" value="SENSOR HISTIDINE KINASE CPXA"/>
    <property type="match status" value="1"/>
</dbReference>
<protein>
    <recommendedName>
        <fullName evidence="3">histidine kinase</fullName>
        <ecNumber evidence="3">2.7.13.3</ecNumber>
    </recommendedName>
</protein>
<keyword evidence="7 15" id="KW-0812">Transmembrane</keyword>
<evidence type="ECO:0000256" key="4">
    <source>
        <dbReference type="ARBA" id="ARBA00022475"/>
    </source>
</evidence>
<name>A0ABS1T6A9_9CLOT</name>
<dbReference type="InterPro" id="IPR003660">
    <property type="entry name" value="HAMP_dom"/>
</dbReference>
<dbReference type="PANTHER" id="PTHR45528">
    <property type="entry name" value="SENSOR HISTIDINE KINASE CPXA"/>
    <property type="match status" value="1"/>
</dbReference>
<keyword evidence="19" id="KW-1185">Reference proteome</keyword>
<dbReference type="InterPro" id="IPR036890">
    <property type="entry name" value="HATPase_C_sf"/>
</dbReference>
<dbReference type="InterPro" id="IPR036097">
    <property type="entry name" value="HisK_dim/P_sf"/>
</dbReference>
<dbReference type="SUPFAM" id="SSF55874">
    <property type="entry name" value="ATPase domain of HSP90 chaperone/DNA topoisomerase II/histidine kinase"/>
    <property type="match status" value="1"/>
</dbReference>
<evidence type="ECO:0000259" key="17">
    <source>
        <dbReference type="PROSITE" id="PS50885"/>
    </source>
</evidence>
<sequence>MSKKYFSNPELKISSFTLLFTVALFLAITSTVLKSYTDGLKRDYTRSLGAVTARIIEKNPELEGEIVPLITKEISKEEAAKGEDTLKQYGITKDLENELFPYINTISFQNKTFIICIFTILAFILFMFNYIQYGYFYSRIRRLTLAAKKVVDGNYDIVINENKEGDFSKLAVSFNSMREIIRNNISQLKKEKQFLVDLLSDISHQLKTPLSSMIVYNDIMLTKELDKEQRQTFLLSNQNQLSRMNWLIQSMLKLAKLDAKAIELHKENQSLNETVEEAVDALDSRASKNNVKIICKGNYDIYLEHDRLWLEEALINIIKNGIEHTSSGGIITIDLIENPVYRRVIIEDTGEGIDERDLPNIFKRFYKAKTSRKTDSVGIGLALAKSIVEAHNGLIEAQSKVGLGTKFIITFLRY</sequence>
<keyword evidence="5" id="KW-0597">Phosphoprotein</keyword>
<evidence type="ECO:0000256" key="12">
    <source>
        <dbReference type="ARBA" id="ARBA00023012"/>
    </source>
</evidence>
<gene>
    <name evidence="18" type="ORF">JK636_02700</name>
</gene>
<evidence type="ECO:0000256" key="8">
    <source>
        <dbReference type="ARBA" id="ARBA00022741"/>
    </source>
</evidence>
<dbReference type="Gene3D" id="6.10.340.10">
    <property type="match status" value="1"/>
</dbReference>
<evidence type="ECO:0000256" key="10">
    <source>
        <dbReference type="ARBA" id="ARBA00022840"/>
    </source>
</evidence>
<evidence type="ECO:0000256" key="2">
    <source>
        <dbReference type="ARBA" id="ARBA00004651"/>
    </source>
</evidence>
<feature type="domain" description="HAMP" evidence="17">
    <location>
        <begin position="139"/>
        <end position="186"/>
    </location>
</feature>
<reference evidence="18 19" key="1">
    <citation type="submission" date="2021-01" db="EMBL/GenBank/DDBJ databases">
        <title>Genome public.</title>
        <authorList>
            <person name="Liu C."/>
            <person name="Sun Q."/>
        </authorList>
    </citation>
    <scope>NUCLEOTIDE SEQUENCE [LARGE SCALE GENOMIC DNA]</scope>
    <source>
        <strain evidence="18 19">YIM B02515</strain>
    </source>
</reference>
<evidence type="ECO:0000313" key="19">
    <source>
        <dbReference type="Proteomes" id="UP000632377"/>
    </source>
</evidence>
<dbReference type="EC" id="2.7.13.3" evidence="3"/>
<dbReference type="Proteomes" id="UP000632377">
    <property type="component" value="Unassembled WGS sequence"/>
</dbReference>
<keyword evidence="11 15" id="KW-1133">Transmembrane helix</keyword>
<dbReference type="CDD" id="cd06225">
    <property type="entry name" value="HAMP"/>
    <property type="match status" value="1"/>
</dbReference>
<dbReference type="Gene3D" id="3.30.565.10">
    <property type="entry name" value="Histidine kinase-like ATPase, C-terminal domain"/>
    <property type="match status" value="1"/>
</dbReference>
<comment type="subcellular location">
    <subcellularLocation>
        <location evidence="2">Cell membrane</location>
        <topology evidence="2">Multi-pass membrane protein</topology>
    </subcellularLocation>
</comment>
<comment type="caution">
    <text evidence="18">The sequence shown here is derived from an EMBL/GenBank/DDBJ whole genome shotgun (WGS) entry which is preliminary data.</text>
</comment>
<dbReference type="Gene3D" id="1.10.287.130">
    <property type="match status" value="1"/>
</dbReference>
<dbReference type="PRINTS" id="PR00344">
    <property type="entry name" value="BCTRLSENSOR"/>
</dbReference>
<comment type="catalytic activity">
    <reaction evidence="1">
        <text>ATP + protein L-histidine = ADP + protein N-phospho-L-histidine.</text>
        <dbReference type="EC" id="2.7.13.3"/>
    </reaction>
</comment>
<dbReference type="PROSITE" id="PS50109">
    <property type="entry name" value="HIS_KIN"/>
    <property type="match status" value="1"/>
</dbReference>
<evidence type="ECO:0000256" key="1">
    <source>
        <dbReference type="ARBA" id="ARBA00000085"/>
    </source>
</evidence>
<feature type="domain" description="Histidine kinase" evidence="16">
    <location>
        <begin position="201"/>
        <end position="414"/>
    </location>
</feature>
<dbReference type="PROSITE" id="PS50885">
    <property type="entry name" value="HAMP"/>
    <property type="match status" value="1"/>
</dbReference>
<dbReference type="SMART" id="SM00387">
    <property type="entry name" value="HATPase_c"/>
    <property type="match status" value="1"/>
</dbReference>
<evidence type="ECO:0000313" key="18">
    <source>
        <dbReference type="EMBL" id="MBL4934662.1"/>
    </source>
</evidence>
<dbReference type="InterPro" id="IPR003661">
    <property type="entry name" value="HisK_dim/P_dom"/>
</dbReference>
<evidence type="ECO:0000256" key="9">
    <source>
        <dbReference type="ARBA" id="ARBA00022777"/>
    </source>
</evidence>
<dbReference type="EMBL" id="JAESWC010000001">
    <property type="protein sequence ID" value="MBL4934662.1"/>
    <property type="molecule type" value="Genomic_DNA"/>
</dbReference>
<keyword evidence="13 15" id="KW-0472">Membrane</keyword>
<dbReference type="InterPro" id="IPR005467">
    <property type="entry name" value="His_kinase_dom"/>
</dbReference>
<keyword evidence="12" id="KW-0902">Two-component regulatory system</keyword>
<accession>A0ABS1T6A9</accession>
<evidence type="ECO:0000256" key="13">
    <source>
        <dbReference type="ARBA" id="ARBA00023136"/>
    </source>
</evidence>
<dbReference type="InterPro" id="IPR004358">
    <property type="entry name" value="Sig_transdc_His_kin-like_C"/>
</dbReference>
<dbReference type="SUPFAM" id="SSF47384">
    <property type="entry name" value="Homodimeric domain of signal transducing histidine kinase"/>
    <property type="match status" value="1"/>
</dbReference>
<dbReference type="Pfam" id="PF00512">
    <property type="entry name" value="HisKA"/>
    <property type="match status" value="1"/>
</dbReference>
<dbReference type="SMART" id="SM00388">
    <property type="entry name" value="HisKA"/>
    <property type="match status" value="1"/>
</dbReference>
<proteinExistence type="predicted"/>
<dbReference type="InterPro" id="IPR003594">
    <property type="entry name" value="HATPase_dom"/>
</dbReference>
<evidence type="ECO:0000256" key="15">
    <source>
        <dbReference type="SAM" id="Phobius"/>
    </source>
</evidence>
<keyword evidence="6" id="KW-0808">Transferase</keyword>
<dbReference type="InterPro" id="IPR050398">
    <property type="entry name" value="HssS/ArlS-like"/>
</dbReference>
<evidence type="ECO:0000256" key="7">
    <source>
        <dbReference type="ARBA" id="ARBA00022692"/>
    </source>
</evidence>
<evidence type="ECO:0000256" key="6">
    <source>
        <dbReference type="ARBA" id="ARBA00022679"/>
    </source>
</evidence>
<keyword evidence="10" id="KW-0067">ATP-binding</keyword>
<keyword evidence="14" id="KW-0175">Coiled coil</keyword>
<dbReference type="GO" id="GO:0016301">
    <property type="term" value="F:kinase activity"/>
    <property type="evidence" value="ECO:0007669"/>
    <property type="project" value="UniProtKB-KW"/>
</dbReference>
<evidence type="ECO:0000256" key="14">
    <source>
        <dbReference type="SAM" id="Coils"/>
    </source>
</evidence>
<evidence type="ECO:0000256" key="5">
    <source>
        <dbReference type="ARBA" id="ARBA00022553"/>
    </source>
</evidence>
<evidence type="ECO:0000259" key="16">
    <source>
        <dbReference type="PROSITE" id="PS50109"/>
    </source>
</evidence>
<keyword evidence="4" id="KW-1003">Cell membrane</keyword>
<organism evidence="18 19">
    <name type="scientific">Clostridium rhizosphaerae</name>
    <dbReference type="NCBI Taxonomy" id="2803861"/>
    <lineage>
        <taxon>Bacteria</taxon>
        <taxon>Bacillati</taxon>
        <taxon>Bacillota</taxon>
        <taxon>Clostridia</taxon>
        <taxon>Eubacteriales</taxon>
        <taxon>Clostridiaceae</taxon>
        <taxon>Clostridium</taxon>
    </lineage>
</organism>
<dbReference type="CDD" id="cd00082">
    <property type="entry name" value="HisKA"/>
    <property type="match status" value="1"/>
</dbReference>
<dbReference type="Pfam" id="PF02518">
    <property type="entry name" value="HATPase_c"/>
    <property type="match status" value="1"/>
</dbReference>
<evidence type="ECO:0000256" key="11">
    <source>
        <dbReference type="ARBA" id="ARBA00022989"/>
    </source>
</evidence>
<keyword evidence="9 18" id="KW-0418">Kinase</keyword>
<dbReference type="Pfam" id="PF00672">
    <property type="entry name" value="HAMP"/>
    <property type="match status" value="1"/>
</dbReference>
<feature type="transmembrane region" description="Helical" evidence="15">
    <location>
        <begin position="112"/>
        <end position="131"/>
    </location>
</feature>
<keyword evidence="8" id="KW-0547">Nucleotide-binding</keyword>